<dbReference type="Gene3D" id="1.10.287.110">
    <property type="entry name" value="DnaJ domain"/>
    <property type="match status" value="1"/>
</dbReference>
<organism evidence="4 5">
    <name type="scientific">Aminipila terrae</name>
    <dbReference type="NCBI Taxonomy" id="2697030"/>
    <lineage>
        <taxon>Bacteria</taxon>
        <taxon>Bacillati</taxon>
        <taxon>Bacillota</taxon>
        <taxon>Clostridia</taxon>
        <taxon>Peptostreptococcales</taxon>
        <taxon>Anaerovoracaceae</taxon>
        <taxon>Aminipila</taxon>
    </lineage>
</organism>
<proteinExistence type="predicted"/>
<keyword evidence="2" id="KW-0802">TPR repeat</keyword>
<accession>A0A6P1MJP7</accession>
<keyword evidence="5" id="KW-1185">Reference proteome</keyword>
<reference evidence="4 5" key="1">
    <citation type="submission" date="2020-01" db="EMBL/GenBank/DDBJ databases">
        <title>Genomic analysis of Aminipila sp. CBA3637.</title>
        <authorList>
            <person name="Kim Y.B."/>
            <person name="Roh S.W."/>
        </authorList>
    </citation>
    <scope>NUCLEOTIDE SEQUENCE [LARGE SCALE GENOMIC DNA]</scope>
    <source>
        <strain evidence="4 5">CBA3637</strain>
    </source>
</reference>
<evidence type="ECO:0000259" key="3">
    <source>
        <dbReference type="PROSITE" id="PS50076"/>
    </source>
</evidence>
<dbReference type="PANTHER" id="PTHR24074">
    <property type="entry name" value="CO-CHAPERONE PROTEIN DJLA"/>
    <property type="match status" value="1"/>
</dbReference>
<dbReference type="PRINTS" id="PR00625">
    <property type="entry name" value="JDOMAIN"/>
</dbReference>
<evidence type="ECO:0000313" key="4">
    <source>
        <dbReference type="EMBL" id="QHI71856.1"/>
    </source>
</evidence>
<dbReference type="AlphaFoldDB" id="A0A6P1MJP7"/>
<dbReference type="SUPFAM" id="SSF48452">
    <property type="entry name" value="TPR-like"/>
    <property type="match status" value="1"/>
</dbReference>
<dbReference type="PROSITE" id="PS50076">
    <property type="entry name" value="DNAJ_2"/>
    <property type="match status" value="1"/>
</dbReference>
<dbReference type="EMBL" id="CP047591">
    <property type="protein sequence ID" value="QHI71856.1"/>
    <property type="molecule type" value="Genomic_DNA"/>
</dbReference>
<dbReference type="SMART" id="SM00271">
    <property type="entry name" value="DnaJ"/>
    <property type="match status" value="1"/>
</dbReference>
<evidence type="ECO:0000313" key="5">
    <source>
        <dbReference type="Proteomes" id="UP000463883"/>
    </source>
</evidence>
<dbReference type="SUPFAM" id="SSF46565">
    <property type="entry name" value="Chaperone J-domain"/>
    <property type="match status" value="1"/>
</dbReference>
<name>A0A6P1MJP7_9FIRM</name>
<dbReference type="PROSITE" id="PS50005">
    <property type="entry name" value="TPR"/>
    <property type="match status" value="1"/>
</dbReference>
<dbReference type="CDD" id="cd06257">
    <property type="entry name" value="DnaJ"/>
    <property type="match status" value="1"/>
</dbReference>
<dbReference type="InterPro" id="IPR019734">
    <property type="entry name" value="TPR_rpt"/>
</dbReference>
<dbReference type="InterPro" id="IPR011990">
    <property type="entry name" value="TPR-like_helical_dom_sf"/>
</dbReference>
<dbReference type="GO" id="GO:0006260">
    <property type="term" value="P:DNA replication"/>
    <property type="evidence" value="ECO:0007669"/>
    <property type="project" value="UniProtKB-KW"/>
</dbReference>
<dbReference type="RefSeq" id="WP_162361630.1">
    <property type="nucleotide sequence ID" value="NZ_CP047591.1"/>
</dbReference>
<dbReference type="Pfam" id="PF00226">
    <property type="entry name" value="DnaJ"/>
    <property type="match status" value="1"/>
</dbReference>
<keyword evidence="1" id="KW-0235">DNA replication</keyword>
<gene>
    <name evidence="4" type="ORF">Ami3637_05155</name>
</gene>
<dbReference type="KEGG" id="amic:Ami3637_05155"/>
<evidence type="ECO:0000256" key="1">
    <source>
        <dbReference type="ARBA" id="ARBA00022705"/>
    </source>
</evidence>
<evidence type="ECO:0000256" key="2">
    <source>
        <dbReference type="PROSITE-ProRule" id="PRU00339"/>
    </source>
</evidence>
<dbReference type="Proteomes" id="UP000463883">
    <property type="component" value="Chromosome"/>
</dbReference>
<dbReference type="InterPro" id="IPR036869">
    <property type="entry name" value="J_dom_sf"/>
</dbReference>
<protein>
    <submittedName>
        <fullName evidence="4">DnaJ domain-containing protein</fullName>
    </submittedName>
</protein>
<dbReference type="InterPro" id="IPR001623">
    <property type="entry name" value="DnaJ_domain"/>
</dbReference>
<feature type="repeat" description="TPR" evidence="2">
    <location>
        <begin position="115"/>
        <end position="148"/>
    </location>
</feature>
<feature type="domain" description="J" evidence="3">
    <location>
        <begin position="3"/>
        <end position="76"/>
    </location>
</feature>
<dbReference type="InterPro" id="IPR050817">
    <property type="entry name" value="DjlA_DnaK_co-chaperone"/>
</dbReference>
<sequence>MNNPYEVLGVRQNASDEEIKAAYRELVKKYHPDKYQNNPLADLAQEKLQEVNEAYDALMKNGGGTGSYSSSYSGTAQSTYQGQTSPEYNDIRSIIDSGNLGYAEQKLGQMRNRDAEWFFLAGMISYKKGWYDDALAKVRTAVSMNPNNFEYQNALNSIMNSGRMYQNNSFGRGYSNDDMMCKLCQAYICADCLCDCI</sequence>